<reference evidence="3 4" key="1">
    <citation type="journal article" date="2016" name="Nat. Commun.">
        <title>Thousands of microbial genomes shed light on interconnected biogeochemical processes in an aquifer system.</title>
        <authorList>
            <person name="Anantharaman K."/>
            <person name="Brown C.T."/>
            <person name="Hug L.A."/>
            <person name="Sharon I."/>
            <person name="Castelle C.J."/>
            <person name="Probst A.J."/>
            <person name="Thomas B.C."/>
            <person name="Singh A."/>
            <person name="Wilkins M.J."/>
            <person name="Karaoz U."/>
            <person name="Brodie E.L."/>
            <person name="Williams K.H."/>
            <person name="Hubbard S.S."/>
            <person name="Banfield J.F."/>
        </authorList>
    </citation>
    <scope>NUCLEOTIDE SEQUENCE [LARGE SCALE GENOMIC DNA]</scope>
</reference>
<dbReference type="AlphaFoldDB" id="A0A1G2P3C3"/>
<name>A0A1G2P3C3_9BACT</name>
<evidence type="ECO:0000313" key="3">
    <source>
        <dbReference type="EMBL" id="OHA42838.1"/>
    </source>
</evidence>
<proteinExistence type="predicted"/>
<accession>A0A1G2P3C3</accession>
<comment type="caution">
    <text evidence="3">The sequence shown here is derived from an EMBL/GenBank/DDBJ whole genome shotgun (WGS) entry which is preliminary data.</text>
</comment>
<keyword evidence="2" id="KW-0812">Transmembrane</keyword>
<feature type="transmembrane region" description="Helical" evidence="2">
    <location>
        <begin position="31"/>
        <end position="48"/>
    </location>
</feature>
<keyword evidence="2" id="KW-0472">Membrane</keyword>
<evidence type="ECO:0000256" key="1">
    <source>
        <dbReference type="SAM" id="MobiDB-lite"/>
    </source>
</evidence>
<organism evidence="3 4">
    <name type="scientific">Candidatus Taylorbacteria bacterium RIFCSPLOWO2_12_FULL_43_20</name>
    <dbReference type="NCBI Taxonomy" id="1802332"/>
    <lineage>
        <taxon>Bacteria</taxon>
        <taxon>Candidatus Tayloriibacteriota</taxon>
    </lineage>
</organism>
<gene>
    <name evidence="3" type="ORF">A3G52_01030</name>
</gene>
<feature type="region of interest" description="Disordered" evidence="1">
    <location>
        <begin position="56"/>
        <end position="76"/>
    </location>
</feature>
<evidence type="ECO:0000313" key="4">
    <source>
        <dbReference type="Proteomes" id="UP000177269"/>
    </source>
</evidence>
<keyword evidence="2" id="KW-1133">Transmembrane helix</keyword>
<dbReference type="Proteomes" id="UP000177269">
    <property type="component" value="Unassembled WGS sequence"/>
</dbReference>
<evidence type="ECO:0000256" key="2">
    <source>
        <dbReference type="SAM" id="Phobius"/>
    </source>
</evidence>
<dbReference type="EMBL" id="MHSK01000005">
    <property type="protein sequence ID" value="OHA42838.1"/>
    <property type="molecule type" value="Genomic_DNA"/>
</dbReference>
<sequence>MPKIRALFILGIIIVILPTQFIGVPYEWKSFLIAIMGAAVSFLTFLHYKELKRKYASRESTLSDSSFEDNRAEDHN</sequence>
<protein>
    <submittedName>
        <fullName evidence="3">Uncharacterized protein</fullName>
    </submittedName>
</protein>